<sequence>MVVDEAMRPPSDVTAMDFAVLVPVPLSTRTLFALLFTVMTSLPFETLRPFAIAGEFASTTAPDPVAIAVPVPPDATGSGADKPVIVPPEMLALPAVNDGTVNGPASVPPEIGNTLEKAVLSCCALNI</sequence>
<evidence type="ECO:0008006" key="3">
    <source>
        <dbReference type="Google" id="ProtNLM"/>
    </source>
</evidence>
<protein>
    <recommendedName>
        <fullName evidence="3">Secreted protein</fullName>
    </recommendedName>
</protein>
<accession>A0ABN5CUX8</accession>
<gene>
    <name evidence="1" type="ORF">CO711_17330</name>
</gene>
<name>A0ABN5CUX8_BURCE</name>
<evidence type="ECO:0000313" key="1">
    <source>
        <dbReference type="EMBL" id="ATF79005.1"/>
    </source>
</evidence>
<keyword evidence="2" id="KW-1185">Reference proteome</keyword>
<reference evidence="2" key="1">
    <citation type="submission" date="2017-09" db="EMBL/GenBank/DDBJ databases">
        <title>FDA dAtabase for Regulatory Grade micrObial Sequences (FDA-ARGOS): Supporting development and validation of Infectious Disease Dx tests.</title>
        <authorList>
            <person name="Minogue T."/>
            <person name="Wolcott M."/>
            <person name="Wasieloski L."/>
            <person name="Aguilar W."/>
            <person name="Moore D."/>
            <person name="Tallon L.J."/>
            <person name="Sadzewicz L."/>
            <person name="Ott S."/>
            <person name="Zhao X."/>
            <person name="Nagaraj S."/>
            <person name="Vavikolanu K."/>
            <person name="Aluvathingal J."/>
            <person name="Nadendla S."/>
            <person name="Sichtig H."/>
        </authorList>
    </citation>
    <scope>NUCLEOTIDE SEQUENCE [LARGE SCALE GENOMIC DNA]</scope>
    <source>
        <strain evidence="2">FDAARGOS_388</strain>
    </source>
</reference>
<organism evidence="1 2">
    <name type="scientific">Burkholderia cepacia</name>
    <name type="common">Pseudomonas cepacia</name>
    <dbReference type="NCBI Taxonomy" id="292"/>
    <lineage>
        <taxon>Bacteria</taxon>
        <taxon>Pseudomonadati</taxon>
        <taxon>Pseudomonadota</taxon>
        <taxon>Betaproteobacteria</taxon>
        <taxon>Burkholderiales</taxon>
        <taxon>Burkholderiaceae</taxon>
        <taxon>Burkholderia</taxon>
        <taxon>Burkholderia cepacia complex</taxon>
    </lineage>
</organism>
<dbReference type="EMBL" id="CP023518">
    <property type="protein sequence ID" value="ATF79005.1"/>
    <property type="molecule type" value="Genomic_DNA"/>
</dbReference>
<proteinExistence type="predicted"/>
<dbReference type="Proteomes" id="UP000218103">
    <property type="component" value="Chromosome 1"/>
</dbReference>
<evidence type="ECO:0000313" key="2">
    <source>
        <dbReference type="Proteomes" id="UP000218103"/>
    </source>
</evidence>